<reference evidence="2" key="1">
    <citation type="submission" date="2022-01" db="EMBL/GenBank/DDBJ databases">
        <authorList>
            <person name="Braso-Vives M."/>
        </authorList>
    </citation>
    <scope>NUCLEOTIDE SEQUENCE</scope>
</reference>
<name>A0A8J9Z4Y9_BRALA</name>
<proteinExistence type="predicted"/>
<feature type="compositionally biased region" description="Gly residues" evidence="1">
    <location>
        <begin position="29"/>
        <end position="42"/>
    </location>
</feature>
<feature type="compositionally biased region" description="Polar residues" evidence="1">
    <location>
        <begin position="98"/>
        <end position="107"/>
    </location>
</feature>
<protein>
    <submittedName>
        <fullName evidence="2">Hypp7995 protein</fullName>
    </submittedName>
</protein>
<evidence type="ECO:0000313" key="2">
    <source>
        <dbReference type="EMBL" id="CAH1247725.1"/>
    </source>
</evidence>
<accession>A0A8J9Z4Y9</accession>
<keyword evidence="3" id="KW-1185">Reference proteome</keyword>
<dbReference type="Proteomes" id="UP000838412">
    <property type="component" value="Chromosome 16"/>
</dbReference>
<feature type="compositionally biased region" description="Polar residues" evidence="1">
    <location>
        <begin position="64"/>
        <end position="78"/>
    </location>
</feature>
<dbReference type="EMBL" id="OV696701">
    <property type="protein sequence ID" value="CAH1247725.1"/>
    <property type="molecule type" value="Genomic_DNA"/>
</dbReference>
<dbReference type="AlphaFoldDB" id="A0A8J9Z4Y9"/>
<organism evidence="2 3">
    <name type="scientific">Branchiostoma lanceolatum</name>
    <name type="common">Common lancelet</name>
    <name type="synonym">Amphioxus lanceolatum</name>
    <dbReference type="NCBI Taxonomy" id="7740"/>
    <lineage>
        <taxon>Eukaryota</taxon>
        <taxon>Metazoa</taxon>
        <taxon>Chordata</taxon>
        <taxon>Cephalochordata</taxon>
        <taxon>Leptocardii</taxon>
        <taxon>Amphioxiformes</taxon>
        <taxon>Branchiostomatidae</taxon>
        <taxon>Branchiostoma</taxon>
    </lineage>
</organism>
<evidence type="ECO:0000313" key="3">
    <source>
        <dbReference type="Proteomes" id="UP000838412"/>
    </source>
</evidence>
<feature type="compositionally biased region" description="Basic and acidic residues" evidence="1">
    <location>
        <begin position="108"/>
        <end position="119"/>
    </location>
</feature>
<sequence length="119" mass="13309">MSPRIWSKHLDRGVGRSSVFLREVEPTGETGGGEFVGEGGGSWAEDVIGGSPLDWYWYGRRRSSQLQEQGPSELQQGPPTLREQGPTELQQGPPELQQDPNELQQDPNELRQDPNELQQ</sequence>
<gene>
    <name evidence="2" type="primary">Hypp7995</name>
    <name evidence="2" type="ORF">BLAG_LOCUS9310</name>
</gene>
<dbReference type="OrthoDB" id="10605687at2759"/>
<feature type="region of interest" description="Disordered" evidence="1">
    <location>
        <begin position="21"/>
        <end position="43"/>
    </location>
</feature>
<feature type="region of interest" description="Disordered" evidence="1">
    <location>
        <begin position="63"/>
        <end position="119"/>
    </location>
</feature>
<evidence type="ECO:0000256" key="1">
    <source>
        <dbReference type="SAM" id="MobiDB-lite"/>
    </source>
</evidence>